<dbReference type="EMBL" id="NBSH01000001">
    <property type="protein sequence ID" value="ORX40446.1"/>
    <property type="molecule type" value="Genomic_DNA"/>
</dbReference>
<feature type="compositionally biased region" description="Acidic residues" evidence="1">
    <location>
        <begin position="280"/>
        <end position="296"/>
    </location>
</feature>
<gene>
    <name evidence="2" type="ORF">BD324DRAFT_677918</name>
</gene>
<feature type="region of interest" description="Disordered" evidence="1">
    <location>
        <begin position="1"/>
        <end position="22"/>
    </location>
</feature>
<evidence type="ECO:0000313" key="3">
    <source>
        <dbReference type="Proteomes" id="UP000193218"/>
    </source>
</evidence>
<dbReference type="AlphaFoldDB" id="A0A1Y1USP3"/>
<evidence type="ECO:0000313" key="2">
    <source>
        <dbReference type="EMBL" id="ORX40446.1"/>
    </source>
</evidence>
<reference evidence="2 3" key="1">
    <citation type="submission" date="2017-03" db="EMBL/GenBank/DDBJ databases">
        <title>Widespread Adenine N6-methylation of Active Genes in Fungi.</title>
        <authorList>
            <consortium name="DOE Joint Genome Institute"/>
            <person name="Mondo S.J."/>
            <person name="Dannebaum R.O."/>
            <person name="Kuo R.C."/>
            <person name="Louie K.B."/>
            <person name="Bewick A.J."/>
            <person name="Labutti K."/>
            <person name="Haridas S."/>
            <person name="Kuo A."/>
            <person name="Salamov A."/>
            <person name="Ahrendt S.R."/>
            <person name="Lau R."/>
            <person name="Bowen B.P."/>
            <person name="Lipzen A."/>
            <person name="Sullivan W."/>
            <person name="Andreopoulos W.B."/>
            <person name="Clum A."/>
            <person name="Lindquist E."/>
            <person name="Daum C."/>
            <person name="Northen T.R."/>
            <person name="Ramamoorthy G."/>
            <person name="Schmitz R.J."/>
            <person name="Gryganskyi A."/>
            <person name="Culley D."/>
            <person name="Magnuson J."/>
            <person name="James T.Y."/>
            <person name="O'Malley M.A."/>
            <person name="Stajich J.E."/>
            <person name="Spatafora J.W."/>
            <person name="Visel A."/>
            <person name="Grigoriev I.V."/>
        </authorList>
    </citation>
    <scope>NUCLEOTIDE SEQUENCE [LARGE SCALE GENOMIC DNA]</scope>
    <source>
        <strain evidence="2 3">NRRL Y-17943</strain>
    </source>
</reference>
<organism evidence="2 3">
    <name type="scientific">Kockovaella imperatae</name>
    <dbReference type="NCBI Taxonomy" id="4999"/>
    <lineage>
        <taxon>Eukaryota</taxon>
        <taxon>Fungi</taxon>
        <taxon>Dikarya</taxon>
        <taxon>Basidiomycota</taxon>
        <taxon>Agaricomycotina</taxon>
        <taxon>Tremellomycetes</taxon>
        <taxon>Tremellales</taxon>
        <taxon>Cuniculitremaceae</taxon>
        <taxon>Kockovaella</taxon>
    </lineage>
</organism>
<dbReference type="RefSeq" id="XP_021874125.1">
    <property type="nucleotide sequence ID" value="XM_022018960.1"/>
</dbReference>
<name>A0A1Y1USP3_9TREE</name>
<dbReference type="InParanoid" id="A0A1Y1USP3"/>
<keyword evidence="3" id="KW-1185">Reference proteome</keyword>
<dbReference type="Proteomes" id="UP000193218">
    <property type="component" value="Unassembled WGS sequence"/>
</dbReference>
<proteinExistence type="predicted"/>
<protein>
    <submittedName>
        <fullName evidence="2">Uncharacterized protein</fullName>
    </submittedName>
</protein>
<accession>A0A1Y1USP3</accession>
<sequence length="296" mass="32004">MNQSNNETTSAGTPTDLASGTANGEVEVNRWASPKLISHSDCSTEQVIADYFGTLHSQTTARVEQLQKSFGNLARVQGQEGAAANAIKTASADIAHFLEGVSQAHQESFTFSTENNDTLPGMFPLKPASAYLPSVPFGMRLATWIDDPLTASGTKCEDCTDLFCDAAELGKVVTKLSKEARTILEQAISAATQAVSAANLSQDTQEEINWSLASLYSQFVWTVSPQCRTLLMNTCSHGFGNYSIWVERMEKSAQLPNGDPTYPWPLEVAKIGMPARVIEDDQDAPGEPESDVSEEE</sequence>
<feature type="region of interest" description="Disordered" evidence="1">
    <location>
        <begin position="275"/>
        <end position="296"/>
    </location>
</feature>
<dbReference type="GeneID" id="33560769"/>
<evidence type="ECO:0000256" key="1">
    <source>
        <dbReference type="SAM" id="MobiDB-lite"/>
    </source>
</evidence>
<comment type="caution">
    <text evidence="2">The sequence shown here is derived from an EMBL/GenBank/DDBJ whole genome shotgun (WGS) entry which is preliminary data.</text>
</comment>